<feature type="compositionally biased region" description="Low complexity" evidence="3">
    <location>
        <begin position="11"/>
        <end position="20"/>
    </location>
</feature>
<accession>V4IYS8</accession>
<dbReference type="PANTHER" id="PTHR43324:SF1">
    <property type="entry name" value="RADICAL SAM CORE DOMAIN-CONTAINING PROTEIN"/>
    <property type="match status" value="1"/>
</dbReference>
<dbReference type="PATRIC" id="fig|1324957.4.peg.1867"/>
<feature type="region of interest" description="Disordered" evidence="3">
    <location>
        <begin position="1"/>
        <end position="20"/>
    </location>
</feature>
<dbReference type="Gene3D" id="1.10.150.320">
    <property type="entry name" value="Photosystem II 12 kDa extrinsic protein"/>
    <property type="match status" value="1"/>
</dbReference>
<dbReference type="GO" id="GO:0140097">
    <property type="term" value="F:catalytic activity, acting on DNA"/>
    <property type="evidence" value="ECO:0007669"/>
    <property type="project" value="UniProtKB-ARBA"/>
</dbReference>
<dbReference type="GO" id="GO:0051536">
    <property type="term" value="F:iron-sulfur cluster binding"/>
    <property type="evidence" value="ECO:0007669"/>
    <property type="project" value="InterPro"/>
</dbReference>
<protein>
    <submittedName>
        <fullName evidence="5">Radical SAM protein</fullName>
    </submittedName>
</protein>
<evidence type="ECO:0000313" key="6">
    <source>
        <dbReference type="Proteomes" id="UP000017840"/>
    </source>
</evidence>
<feature type="domain" description="Radical SAM core" evidence="4">
    <location>
        <begin position="198"/>
        <end position="464"/>
    </location>
</feature>
<evidence type="ECO:0000259" key="4">
    <source>
        <dbReference type="PROSITE" id="PS51918"/>
    </source>
</evidence>
<keyword evidence="2" id="KW-0234">DNA repair</keyword>
<comment type="caution">
    <text evidence="5">The sequence shown here is derived from an EMBL/GenBank/DDBJ whole genome shotgun (WGS) entry which is preliminary data.</text>
</comment>
<dbReference type="Gene3D" id="3.30.750.210">
    <property type="match status" value="1"/>
</dbReference>
<dbReference type="Gene3D" id="3.30.750.200">
    <property type="match status" value="1"/>
</dbReference>
<dbReference type="InterPro" id="IPR000445">
    <property type="entry name" value="HhH_motif"/>
</dbReference>
<dbReference type="OrthoDB" id="358785at2157"/>
<dbReference type="SFLD" id="SFLDG01082">
    <property type="entry name" value="B12-binding_domain_containing"/>
    <property type="match status" value="1"/>
</dbReference>
<dbReference type="InterPro" id="IPR007197">
    <property type="entry name" value="rSAM"/>
</dbReference>
<dbReference type="GO" id="GO:0003677">
    <property type="term" value="F:DNA binding"/>
    <property type="evidence" value="ECO:0007669"/>
    <property type="project" value="InterPro"/>
</dbReference>
<name>V4IYS8_9EURY</name>
<evidence type="ECO:0000256" key="1">
    <source>
        <dbReference type="ARBA" id="ARBA00022763"/>
    </source>
</evidence>
<dbReference type="PROSITE" id="PS51918">
    <property type="entry name" value="RADICAL_SAM"/>
    <property type="match status" value="1"/>
</dbReference>
<dbReference type="SUPFAM" id="SSF102114">
    <property type="entry name" value="Radical SAM enzymes"/>
    <property type="match status" value="1"/>
</dbReference>
<dbReference type="CDD" id="cd01335">
    <property type="entry name" value="Radical_SAM"/>
    <property type="match status" value="1"/>
</dbReference>
<dbReference type="EMBL" id="ASGZ01000029">
    <property type="protein sequence ID" value="ESP88282.1"/>
    <property type="molecule type" value="Genomic_DNA"/>
</dbReference>
<proteinExistence type="predicted"/>
<evidence type="ECO:0000313" key="5">
    <source>
        <dbReference type="EMBL" id="ESP88282.1"/>
    </source>
</evidence>
<dbReference type="SUPFAM" id="SSF81585">
    <property type="entry name" value="PsbU/PolX domain-like"/>
    <property type="match status" value="1"/>
</dbReference>
<dbReference type="SMART" id="SM00729">
    <property type="entry name" value="Elp3"/>
    <property type="match status" value="1"/>
</dbReference>
<dbReference type="AlphaFoldDB" id="V4IYS8"/>
<reference evidence="5 6" key="1">
    <citation type="journal article" date="2013" name="Genome Announc.">
        <title>Draft Genome Sequence of 'Candidatus Halobonum tyrrellensis' Strain G22, Isolated from the Hypersaline Waters of Lake Tyrrell, Australia.</title>
        <authorList>
            <person name="Ugalde J.A."/>
            <person name="Narasingarao P."/>
            <person name="Kuo S."/>
            <person name="Podell S."/>
            <person name="Allen E.E."/>
        </authorList>
    </citation>
    <scope>NUCLEOTIDE SEQUENCE [LARGE SCALE GENOMIC DNA]</scope>
    <source>
        <strain evidence="5 6">G22</strain>
    </source>
</reference>
<dbReference type="PANTHER" id="PTHR43324">
    <property type="match status" value="1"/>
</dbReference>
<keyword evidence="6" id="KW-1185">Reference proteome</keyword>
<sequence length="601" mass="64798">MTVPETDGGRASSPSPDPADLSVTIVDGYVDEPAHFGVPPYVSTYPRFTAGALVDAGVPESAITYHTIDELRDERRKWADVADADLMVYVGGMTVPGKYVGGTPAEPDEVRKLAWTADGVTLLGGPVRFGVGEENAGAQEMERDDLDYDFASMGDVEAAAHDLVRNGLEGYGDRIREYDEVARWSSMGAFVVEQHPNHPEYLIAELETSRGCAYRCSFCTEPMYGDPDFRTAPDVVSEVDALSDHGVSHFRLGRQADILAFGGDGEAPNPDALEQLYAGIREVAPDLDTLHLDNMNPVTITDYPEASRAAIEVIAAHNTPGDTAAFGLESADPEVRERNNLLVSADECLDAVRVVNEAAGWRPGEDRAAAPTYGDDAARRLPKLLPGINFVHGLTGETEETFEHNRAFLDSVLDEGLLLRRVNIRQVMAFEGTEMAETGAKLAKEHKTQFQQYKREVRETVDRPMLERVMPRGTVLPDVHLEYHDEGTTFGRQLGTYPILVGIPGERDLGRTLDVAVVDWGYRSVTAVPYPLDVNAASMDELTAIPGIGRGTAGDLVVNRPYADAAAASEVAGTDLSGVAAAGVDAPGADDTDAEPGRVDP</sequence>
<dbReference type="STRING" id="1324957.K933_09172"/>
<dbReference type="InterPro" id="IPR058240">
    <property type="entry name" value="rSAM_sf"/>
</dbReference>
<dbReference type="GO" id="GO:0006281">
    <property type="term" value="P:DNA repair"/>
    <property type="evidence" value="ECO:0007669"/>
    <property type="project" value="UniProtKB-KW"/>
</dbReference>
<dbReference type="SFLD" id="SFLDS00029">
    <property type="entry name" value="Radical_SAM"/>
    <property type="match status" value="1"/>
</dbReference>
<evidence type="ECO:0000256" key="3">
    <source>
        <dbReference type="SAM" id="MobiDB-lite"/>
    </source>
</evidence>
<dbReference type="InterPro" id="IPR006638">
    <property type="entry name" value="Elp3/MiaA/NifB-like_rSAM"/>
</dbReference>
<dbReference type="GO" id="GO:0016787">
    <property type="term" value="F:hydrolase activity"/>
    <property type="evidence" value="ECO:0007669"/>
    <property type="project" value="UniProtKB-ARBA"/>
</dbReference>
<gene>
    <name evidence="5" type="ORF">K933_09172</name>
</gene>
<dbReference type="Proteomes" id="UP000017840">
    <property type="component" value="Unassembled WGS sequence"/>
</dbReference>
<dbReference type="Pfam" id="PF04055">
    <property type="entry name" value="Radical_SAM"/>
    <property type="match status" value="1"/>
</dbReference>
<dbReference type="RefSeq" id="WP_023394419.1">
    <property type="nucleotide sequence ID" value="NZ_ASGZ01000029.1"/>
</dbReference>
<evidence type="ECO:0000256" key="2">
    <source>
        <dbReference type="ARBA" id="ARBA00023204"/>
    </source>
</evidence>
<dbReference type="Pfam" id="PF00633">
    <property type="entry name" value="HHH"/>
    <property type="match status" value="1"/>
</dbReference>
<keyword evidence="1" id="KW-0227">DNA damage</keyword>
<feature type="region of interest" description="Disordered" evidence="3">
    <location>
        <begin position="581"/>
        <end position="601"/>
    </location>
</feature>
<dbReference type="eggNOG" id="arCOG01359">
    <property type="taxonomic scope" value="Archaea"/>
</dbReference>
<organism evidence="5 6">
    <name type="scientific">Candidatus Halobonum tyrrellensis G22</name>
    <dbReference type="NCBI Taxonomy" id="1324957"/>
    <lineage>
        <taxon>Archaea</taxon>
        <taxon>Methanobacteriati</taxon>
        <taxon>Methanobacteriota</taxon>
        <taxon>Stenosarchaea group</taxon>
        <taxon>Halobacteria</taxon>
        <taxon>Halobacteriales</taxon>
        <taxon>Haloferacaceae</taxon>
        <taxon>Candidatus Halobonum</taxon>
    </lineage>
</organism>